<dbReference type="AlphaFoldDB" id="A0A8B8BCY0"/>
<name>A0A8B8BCY0_CRAVI</name>
<reference evidence="2" key="1">
    <citation type="submission" date="2025-08" db="UniProtKB">
        <authorList>
            <consortium name="RefSeq"/>
        </authorList>
    </citation>
    <scope>IDENTIFICATION</scope>
    <source>
        <tissue evidence="2">Whole sample</tissue>
    </source>
</reference>
<dbReference type="InterPro" id="IPR011042">
    <property type="entry name" value="6-blade_b-propeller_TolB-like"/>
</dbReference>
<dbReference type="Proteomes" id="UP000694844">
    <property type="component" value="Chromosome 8"/>
</dbReference>
<dbReference type="OrthoDB" id="6057171at2759"/>
<keyword evidence="1" id="KW-1185">Reference proteome</keyword>
<organism evidence="1 2">
    <name type="scientific">Crassostrea virginica</name>
    <name type="common">Eastern oyster</name>
    <dbReference type="NCBI Taxonomy" id="6565"/>
    <lineage>
        <taxon>Eukaryota</taxon>
        <taxon>Metazoa</taxon>
        <taxon>Spiralia</taxon>
        <taxon>Lophotrochozoa</taxon>
        <taxon>Mollusca</taxon>
        <taxon>Bivalvia</taxon>
        <taxon>Autobranchia</taxon>
        <taxon>Pteriomorphia</taxon>
        <taxon>Ostreida</taxon>
        <taxon>Ostreoidea</taxon>
        <taxon>Ostreidae</taxon>
        <taxon>Crassostrea</taxon>
    </lineage>
</organism>
<dbReference type="RefSeq" id="XP_022300634.1">
    <property type="nucleotide sequence ID" value="XM_022444926.1"/>
</dbReference>
<sequence length="216" mass="24577">VGISNTSVRELLDEPEVLNTIETGHEKLRSVECRNEEQIWTSGETADIKCFNIQGVLQKIIKTKSEDWPSDIAVDRDGALLYSRGATKTVYKVKNDQTEKIIRLQGWKPMQLYVTYSGDLLITMRSDDYTQSKVVRYSDSTVKQTIKFDDEGQPMYSGENTMCIKFISENRNLDICVADSRAGAVVVVNQAGKLRFKYTGHPSPTKNHPFKQHHNR</sequence>
<feature type="non-terminal residue" evidence="2">
    <location>
        <position position="1"/>
    </location>
</feature>
<dbReference type="GeneID" id="111108842"/>
<dbReference type="SUPFAM" id="SSF101898">
    <property type="entry name" value="NHL repeat"/>
    <property type="match status" value="1"/>
</dbReference>
<evidence type="ECO:0000313" key="1">
    <source>
        <dbReference type="Proteomes" id="UP000694844"/>
    </source>
</evidence>
<protein>
    <submittedName>
        <fullName evidence="2">Uncharacterized protein LOC111108842</fullName>
    </submittedName>
</protein>
<evidence type="ECO:0000313" key="2">
    <source>
        <dbReference type="RefSeq" id="XP_022300634.1"/>
    </source>
</evidence>
<gene>
    <name evidence="2" type="primary">LOC111108842</name>
</gene>
<accession>A0A8B8BCY0</accession>
<dbReference type="KEGG" id="cvn:111108842"/>
<dbReference type="Gene3D" id="2.120.10.30">
    <property type="entry name" value="TolB, C-terminal domain"/>
    <property type="match status" value="1"/>
</dbReference>
<proteinExistence type="predicted"/>